<feature type="region of interest" description="Disordered" evidence="2">
    <location>
        <begin position="390"/>
        <end position="421"/>
    </location>
</feature>
<dbReference type="Gene3D" id="3.30.565.10">
    <property type="entry name" value="Histidine kinase-like ATPase, C-terminal domain"/>
    <property type="match status" value="1"/>
</dbReference>
<dbReference type="GO" id="GO:0140664">
    <property type="term" value="F:ATP-dependent DNA damage sensor activity"/>
    <property type="evidence" value="ECO:0007669"/>
    <property type="project" value="InterPro"/>
</dbReference>
<dbReference type="OrthoDB" id="429932at2759"/>
<dbReference type="InterPro" id="IPR037198">
    <property type="entry name" value="MutL_C_sf"/>
</dbReference>
<dbReference type="EMBL" id="APWK03000086">
    <property type="protein sequence ID" value="PHH51764.1"/>
    <property type="molecule type" value="Genomic_DNA"/>
</dbReference>
<keyword evidence="5" id="KW-1185">Reference proteome</keyword>
<dbReference type="Pfam" id="PF13589">
    <property type="entry name" value="HATPase_c_3"/>
    <property type="match status" value="1"/>
</dbReference>
<feature type="compositionally biased region" description="Polar residues" evidence="2">
    <location>
        <begin position="390"/>
        <end position="401"/>
    </location>
</feature>
<dbReference type="InterPro" id="IPR036890">
    <property type="entry name" value="HATPase_C_sf"/>
</dbReference>
<dbReference type="PANTHER" id="PTHR10073:SF47">
    <property type="entry name" value="DNA MISMATCH REPAIR PROTEIN MLH3"/>
    <property type="match status" value="1"/>
</dbReference>
<evidence type="ECO:0000256" key="1">
    <source>
        <dbReference type="ARBA" id="ARBA00006082"/>
    </source>
</evidence>
<dbReference type="GO" id="GO:0032300">
    <property type="term" value="C:mismatch repair complex"/>
    <property type="evidence" value="ECO:0007669"/>
    <property type="project" value="InterPro"/>
</dbReference>
<dbReference type="STRING" id="1035309.A0A2C5X1L3"/>
<dbReference type="InterPro" id="IPR042121">
    <property type="entry name" value="MutL_C_regsub"/>
</dbReference>
<dbReference type="SUPFAM" id="SSF118116">
    <property type="entry name" value="DNA mismatch repair protein MutL"/>
    <property type="match status" value="1"/>
</dbReference>
<dbReference type="SUPFAM" id="SSF55874">
    <property type="entry name" value="ATPase domain of HSP90 chaperone/DNA topoisomerase II/histidine kinase"/>
    <property type="match status" value="1"/>
</dbReference>
<dbReference type="GO" id="GO:0006298">
    <property type="term" value="P:mismatch repair"/>
    <property type="evidence" value="ECO:0007669"/>
    <property type="project" value="InterPro"/>
</dbReference>
<dbReference type="GO" id="GO:0005524">
    <property type="term" value="F:ATP binding"/>
    <property type="evidence" value="ECO:0007669"/>
    <property type="project" value="InterPro"/>
</dbReference>
<reference evidence="4 5" key="2">
    <citation type="journal article" date="2013" name="IMA Fungus">
        <title>IMA Genome-F 1: Ceratocystis fimbriata: Draft nuclear genome sequence for the plant pathogen, Ceratocystis fimbriata.</title>
        <authorList>
            <person name="Wilken P.M."/>
            <person name="Steenkamp E.T."/>
            <person name="Wingfield M.J."/>
            <person name="de Beer Z.W."/>
            <person name="Wingfield B.D."/>
        </authorList>
    </citation>
    <scope>NUCLEOTIDE SEQUENCE [LARGE SCALE GENOMIC DNA]</scope>
    <source>
        <strain evidence="4 5">CBS 114723</strain>
    </source>
</reference>
<dbReference type="SMART" id="SM00853">
    <property type="entry name" value="MutL_C"/>
    <property type="match status" value="1"/>
</dbReference>
<dbReference type="GO" id="GO:0016887">
    <property type="term" value="F:ATP hydrolysis activity"/>
    <property type="evidence" value="ECO:0007669"/>
    <property type="project" value="InterPro"/>
</dbReference>
<dbReference type="InterPro" id="IPR042120">
    <property type="entry name" value="MutL_C_dimsub"/>
</dbReference>
<sequence>MNSPAAIKTASSIRPIPSTAVAQIRSSAQLTSLNEVIVGLTQNALDAEASRIRITLDYASGNCVVEDNGNGILPTEFASSGGLGKAHHTSKLELQNCHGNKGVFLMSLASLSLVKITSRCKGLASQNSLTLHKAQVISRNTPSSPAERSLDSPHGTRVNVGDLFGLMPVRVRQRATADSERQWASLIWNIAALLICWPAAVSITVTHTQSVSNLAVSSTKQKKIHFRPVADRILAVRTPRLLSQANLAHDAKWEPVSASVRGVTIKGCIAHSPSPSKKAQLISIGVVPLLNSAGTDPLYEQINKVFSDSAFAQDHVDNDDVRFSSKVNSGKRPRKNFEKWPMFYFQIHLLEKEISVDRLALAPSLLTTLGDLLTAVCKEFLKKTNIIASDSKPSSGSTLRQQPLPKLSTKHSSVISHPSSIPRPRSVFDSWSRMKVGQAQHPKIQANAFPKLPLVNSSGNLTRPPFEVELPAKRPKKSMMELVSQWKNPIFEIGDRGIPRLALAPSASPHNCAGQGDDVSFDTASMAVKSQISKDALARAHVLNQVDQKFILISVPQDTGGSLLVIVDQHAADERARLEELMASYFPSSSPTAPAYSEAMETPLTFEVPTQEGDLLIRFQNHFCNWGVSYTCTPVSPLTQVIVSSLPPSIHARCIQDPALLITLLRAEIWTLAESYTYGSNGPGPPRATAGPHGFVARFRTCPTGILDLLNSRACRSAVMFNDPLSHNECKALLEKLSRCAFPFQCAHGRPAMVPLVDLSTKHGLWEANGEQHEYKAIVPWRKYAEE</sequence>
<dbReference type="PANTHER" id="PTHR10073">
    <property type="entry name" value="DNA MISMATCH REPAIR PROTEIN MLH, PMS, MUTL"/>
    <property type="match status" value="1"/>
</dbReference>
<evidence type="ECO:0000256" key="2">
    <source>
        <dbReference type="SAM" id="MobiDB-lite"/>
    </source>
</evidence>
<reference evidence="4 5" key="1">
    <citation type="journal article" date="2013" name="Fungal Biol.">
        <title>Analysis of microsatellite markers in the genome of the plant pathogen Ceratocystis fimbriata.</title>
        <authorList>
            <person name="Simpson M.C."/>
            <person name="Wilken P.M."/>
            <person name="Coetzee M.P."/>
            <person name="Wingfield M.J."/>
            <person name="Wingfield B.D."/>
        </authorList>
    </citation>
    <scope>NUCLEOTIDE SEQUENCE [LARGE SCALE GENOMIC DNA]</scope>
    <source>
        <strain evidence="4 5">CBS 114723</strain>
    </source>
</reference>
<comment type="similarity">
    <text evidence="1">Belongs to the DNA mismatch repair MutL/HexB family.</text>
</comment>
<dbReference type="Gene3D" id="3.30.1540.20">
    <property type="entry name" value="MutL, C-terminal domain, dimerisation subdomain"/>
    <property type="match status" value="1"/>
</dbReference>
<dbReference type="AlphaFoldDB" id="A0A2C5X1L3"/>
<dbReference type="Gene3D" id="3.30.1370.100">
    <property type="entry name" value="MutL, C-terminal domain, regulatory subdomain"/>
    <property type="match status" value="1"/>
</dbReference>
<protein>
    <submittedName>
        <fullName evidence="4">DNA mismatch repair protein MLH3</fullName>
    </submittedName>
</protein>
<dbReference type="InterPro" id="IPR014790">
    <property type="entry name" value="MutL_C"/>
</dbReference>
<feature type="compositionally biased region" description="Low complexity" evidence="2">
    <location>
        <begin position="411"/>
        <end position="421"/>
    </location>
</feature>
<name>A0A2C5X1L3_9PEZI</name>
<comment type="caution">
    <text evidence="4">The sequence shown here is derived from an EMBL/GenBank/DDBJ whole genome shotgun (WGS) entry which is preliminary data.</text>
</comment>
<evidence type="ECO:0000259" key="3">
    <source>
        <dbReference type="SMART" id="SM00853"/>
    </source>
</evidence>
<gene>
    <name evidence="4" type="primary">MLH3</name>
    <name evidence="4" type="ORF">CFIMG_004458RA</name>
</gene>
<dbReference type="Proteomes" id="UP000222788">
    <property type="component" value="Unassembled WGS sequence"/>
</dbReference>
<evidence type="ECO:0000313" key="4">
    <source>
        <dbReference type="EMBL" id="PHH51764.1"/>
    </source>
</evidence>
<proteinExistence type="inferred from homology"/>
<evidence type="ECO:0000313" key="5">
    <source>
        <dbReference type="Proteomes" id="UP000222788"/>
    </source>
</evidence>
<organism evidence="4 5">
    <name type="scientific">Ceratocystis fimbriata CBS 114723</name>
    <dbReference type="NCBI Taxonomy" id="1035309"/>
    <lineage>
        <taxon>Eukaryota</taxon>
        <taxon>Fungi</taxon>
        <taxon>Dikarya</taxon>
        <taxon>Ascomycota</taxon>
        <taxon>Pezizomycotina</taxon>
        <taxon>Sordariomycetes</taxon>
        <taxon>Hypocreomycetidae</taxon>
        <taxon>Microascales</taxon>
        <taxon>Ceratocystidaceae</taxon>
        <taxon>Ceratocystis</taxon>
    </lineage>
</organism>
<accession>A0A2C5X1L3</accession>
<feature type="domain" description="MutL C-terminal dimerisation" evidence="3">
    <location>
        <begin position="542"/>
        <end position="725"/>
    </location>
</feature>
<dbReference type="InterPro" id="IPR038973">
    <property type="entry name" value="MutL/Mlh/Pms-like"/>
</dbReference>